<organism evidence="2 4">
    <name type="scientific">Streptomyces nodosus</name>
    <dbReference type="NCBI Taxonomy" id="40318"/>
    <lineage>
        <taxon>Bacteria</taxon>
        <taxon>Bacillati</taxon>
        <taxon>Actinomycetota</taxon>
        <taxon>Actinomycetes</taxon>
        <taxon>Kitasatosporales</taxon>
        <taxon>Streptomycetaceae</taxon>
        <taxon>Streptomyces</taxon>
    </lineage>
</organism>
<name>A0A0B5DLZ3_9ACTN</name>
<keyword evidence="4" id="KW-1185">Reference proteome</keyword>
<gene>
    <name evidence="3" type="ORF">CP978_14305</name>
    <name evidence="2" type="ORF">SNOD_13980</name>
</gene>
<feature type="region of interest" description="Disordered" evidence="1">
    <location>
        <begin position="1"/>
        <end position="47"/>
    </location>
</feature>
<protein>
    <submittedName>
        <fullName evidence="2">Uncharacterized protein</fullName>
    </submittedName>
</protein>
<sequence length="83" mass="7948">MRPSSAGNRNGARDIRSGSRTSMDATDAQPAHAGPASLAGTAVVPPPGNGGAAVPAHLFIGAVGRAPGVTAVVGVSVLPALVL</sequence>
<proteinExistence type="predicted"/>
<accession>A0A0B5DLZ3</accession>
<evidence type="ECO:0000313" key="5">
    <source>
        <dbReference type="Proteomes" id="UP000325763"/>
    </source>
</evidence>
<dbReference type="KEGG" id="snq:CP978_14305"/>
<dbReference type="EMBL" id="CP009313">
    <property type="protein sequence ID" value="AJE41032.1"/>
    <property type="molecule type" value="Genomic_DNA"/>
</dbReference>
<evidence type="ECO:0000313" key="4">
    <source>
        <dbReference type="Proteomes" id="UP000031526"/>
    </source>
</evidence>
<dbReference type="EMBL" id="CP023747">
    <property type="protein sequence ID" value="QEV39573.1"/>
    <property type="molecule type" value="Genomic_DNA"/>
</dbReference>
<dbReference type="Proteomes" id="UP000031526">
    <property type="component" value="Chromosome"/>
</dbReference>
<dbReference type="HOGENOM" id="CLU_2541185_0_0_11"/>
<reference evidence="2 4" key="2">
    <citation type="journal article" date="2016" name="Appl. Microbiol. Biotechnol.">
        <title>Exploiting the genome sequence of Streptomyces nodosus for enhanced antibiotic production.</title>
        <authorList>
            <person name="Sweeney P."/>
            <person name="Murphy C.D."/>
            <person name="Caffrey P."/>
        </authorList>
    </citation>
    <scope>NUCLEOTIDE SEQUENCE [LARGE SCALE GENOMIC DNA]</scope>
    <source>
        <strain evidence="2 4">ATCC 14899</strain>
    </source>
</reference>
<evidence type="ECO:0000313" key="3">
    <source>
        <dbReference type="EMBL" id="QEV39573.1"/>
    </source>
</evidence>
<dbReference type="AlphaFoldDB" id="A0A0B5DLZ3"/>
<reference evidence="3 5" key="3">
    <citation type="submission" date="2017-09" db="EMBL/GenBank/DDBJ databases">
        <title>Streptomyces genome completion.</title>
        <authorList>
            <person name="Lee N."/>
            <person name="Cho B.-K."/>
        </authorList>
    </citation>
    <scope>NUCLEOTIDE SEQUENCE [LARGE SCALE GENOMIC DNA]</scope>
    <source>
        <strain evidence="3 5">ATCC 14899</strain>
    </source>
</reference>
<reference evidence="4" key="1">
    <citation type="submission" date="2014-09" db="EMBL/GenBank/DDBJ databases">
        <title>Sequence of the Streptomyces nodosus genome.</title>
        <authorList>
            <person name="Sweeney P."/>
            <person name="Stephens N."/>
            <person name="Murphy C."/>
            <person name="Caffrey P."/>
        </authorList>
    </citation>
    <scope>NUCLEOTIDE SEQUENCE [LARGE SCALE GENOMIC DNA]</scope>
    <source>
        <strain evidence="4">ATCC 14899</strain>
    </source>
</reference>
<evidence type="ECO:0000313" key="2">
    <source>
        <dbReference type="EMBL" id="AJE41032.1"/>
    </source>
</evidence>
<evidence type="ECO:0000256" key="1">
    <source>
        <dbReference type="SAM" id="MobiDB-lite"/>
    </source>
</evidence>
<dbReference type="Proteomes" id="UP000325763">
    <property type="component" value="Chromosome"/>
</dbReference>